<dbReference type="AlphaFoldDB" id="A0A177AZH8"/>
<feature type="transmembrane region" description="Helical" evidence="1">
    <location>
        <begin position="249"/>
        <end position="271"/>
    </location>
</feature>
<keyword evidence="3" id="KW-1185">Reference proteome</keyword>
<feature type="transmembrane region" description="Helical" evidence="1">
    <location>
        <begin position="365"/>
        <end position="395"/>
    </location>
</feature>
<feature type="transmembrane region" description="Helical" evidence="1">
    <location>
        <begin position="309"/>
        <end position="326"/>
    </location>
</feature>
<evidence type="ECO:0008006" key="4">
    <source>
        <dbReference type="Google" id="ProtNLM"/>
    </source>
</evidence>
<gene>
    <name evidence="2" type="ORF">A3Q56_04905</name>
</gene>
<sequence length="417" mass="49115">MNTENTNNSEMNNAEDGEIYDIEYNKKNYKQRVTKSESYSIKFNTIVFFVSTLLMIMSIAATVASLSEIYIRNETNVFYSMLFTILLSNMLISIIYIIRQRIKNEYSAIKVSLFFLMNFPMLIGYMIHRICHLLNKFDHCCLNQKSNSKKDIGFVRVQTAYVYLQCCPMLIFILLSISYIYFHQIEKNVDHNAVLFNKRLFIYFLIVFVCLLFSIIVSEYLNKFETEQVDADCLVQPDEGENYNLSVKFYFFVYVVAKLLLLVSRIFALFLFSLFYTYKVFIIVAIQFGVSTCYLVLCKNKAYKKKNVYHKIFIHSAYSIFLIPVSTKDVLQACYYIVDAIINHVLILSPYMFEIYVPEGIYFHLHFFIYLIFSIIISISTIGALILLLIYFFFLHPKSKQIRLRTMTRTEGNTTRH</sequence>
<feature type="transmembrane region" description="Helical" evidence="1">
    <location>
        <begin position="278"/>
        <end position="297"/>
    </location>
</feature>
<reference evidence="2 3" key="1">
    <citation type="submission" date="2016-04" db="EMBL/GenBank/DDBJ databases">
        <title>The genome of Intoshia linei affirms orthonectids as highly simplified spiralians.</title>
        <authorList>
            <person name="Mikhailov K.V."/>
            <person name="Slusarev G.S."/>
            <person name="Nikitin M.A."/>
            <person name="Logacheva M.D."/>
            <person name="Penin A."/>
            <person name="Aleoshin V."/>
            <person name="Panchin Y.V."/>
        </authorList>
    </citation>
    <scope>NUCLEOTIDE SEQUENCE [LARGE SCALE GENOMIC DNA]</scope>
    <source>
        <strain evidence="2">Intl2013</strain>
        <tissue evidence="2">Whole animal</tissue>
    </source>
</reference>
<feature type="transmembrane region" description="Helical" evidence="1">
    <location>
        <begin position="109"/>
        <end position="127"/>
    </location>
</feature>
<organism evidence="2 3">
    <name type="scientific">Intoshia linei</name>
    <dbReference type="NCBI Taxonomy" id="1819745"/>
    <lineage>
        <taxon>Eukaryota</taxon>
        <taxon>Metazoa</taxon>
        <taxon>Spiralia</taxon>
        <taxon>Lophotrochozoa</taxon>
        <taxon>Mesozoa</taxon>
        <taxon>Orthonectida</taxon>
        <taxon>Rhopaluridae</taxon>
        <taxon>Intoshia</taxon>
    </lineage>
</organism>
<keyword evidence="1" id="KW-0472">Membrane</keyword>
<feature type="transmembrane region" description="Helical" evidence="1">
    <location>
        <begin position="333"/>
        <end position="353"/>
    </location>
</feature>
<keyword evidence="1" id="KW-1133">Transmembrane helix</keyword>
<protein>
    <recommendedName>
        <fullName evidence="4">XK-related protein</fullName>
    </recommendedName>
</protein>
<dbReference type="Proteomes" id="UP000078046">
    <property type="component" value="Unassembled WGS sequence"/>
</dbReference>
<comment type="caution">
    <text evidence="2">The sequence shown here is derived from an EMBL/GenBank/DDBJ whole genome shotgun (WGS) entry which is preliminary data.</text>
</comment>
<proteinExistence type="predicted"/>
<feature type="transmembrane region" description="Helical" evidence="1">
    <location>
        <begin position="77"/>
        <end position="97"/>
    </location>
</feature>
<keyword evidence="1" id="KW-0812">Transmembrane</keyword>
<dbReference type="EMBL" id="LWCA01000674">
    <property type="protein sequence ID" value="OAF67386.1"/>
    <property type="molecule type" value="Genomic_DNA"/>
</dbReference>
<feature type="transmembrane region" description="Helical" evidence="1">
    <location>
        <begin position="46"/>
        <end position="71"/>
    </location>
</feature>
<evidence type="ECO:0000256" key="1">
    <source>
        <dbReference type="SAM" id="Phobius"/>
    </source>
</evidence>
<feature type="transmembrane region" description="Helical" evidence="1">
    <location>
        <begin position="202"/>
        <end position="221"/>
    </location>
</feature>
<name>A0A177AZH8_9BILA</name>
<evidence type="ECO:0000313" key="3">
    <source>
        <dbReference type="Proteomes" id="UP000078046"/>
    </source>
</evidence>
<feature type="transmembrane region" description="Helical" evidence="1">
    <location>
        <begin position="160"/>
        <end position="182"/>
    </location>
</feature>
<evidence type="ECO:0000313" key="2">
    <source>
        <dbReference type="EMBL" id="OAF67386.1"/>
    </source>
</evidence>
<accession>A0A177AZH8</accession>